<proteinExistence type="predicted"/>
<dbReference type="OrthoDB" id="3553147at2759"/>
<dbReference type="InterPro" id="IPR052895">
    <property type="entry name" value="HetReg/Transcr_Mod"/>
</dbReference>
<dbReference type="PANTHER" id="PTHR24148:SF73">
    <property type="entry name" value="HET DOMAIN PROTEIN (AFU_ORTHOLOGUE AFUA_8G01020)"/>
    <property type="match status" value="1"/>
</dbReference>
<reference evidence="3" key="1">
    <citation type="journal article" date="2012" name="PLoS Genet.">
        <title>The genomes of the fungal plant pathogens Cladosporium fulvum and Dothistroma septosporum reveal adaptation to different hosts and lifestyles but also signatures of common ancestry.</title>
        <authorList>
            <person name="de Wit P.J.G.M."/>
            <person name="van der Burgt A."/>
            <person name="Oekmen B."/>
            <person name="Stergiopoulos I."/>
            <person name="Abd-Elsalam K.A."/>
            <person name="Aerts A.L."/>
            <person name="Bahkali A.H."/>
            <person name="Beenen H.G."/>
            <person name="Chettri P."/>
            <person name="Cox M.P."/>
            <person name="Datema E."/>
            <person name="de Vries R.P."/>
            <person name="Dhillon B."/>
            <person name="Ganley A.R."/>
            <person name="Griffiths S.A."/>
            <person name="Guo Y."/>
            <person name="Hamelin R.C."/>
            <person name="Henrissat B."/>
            <person name="Kabir M.S."/>
            <person name="Jashni M.K."/>
            <person name="Kema G."/>
            <person name="Klaubauf S."/>
            <person name="Lapidus A."/>
            <person name="Levasseur A."/>
            <person name="Lindquist E."/>
            <person name="Mehrabi R."/>
            <person name="Ohm R.A."/>
            <person name="Owen T.J."/>
            <person name="Salamov A."/>
            <person name="Schwelm A."/>
            <person name="Schijlen E."/>
            <person name="Sun H."/>
            <person name="van den Burg H.A."/>
            <person name="van Ham R.C.H.J."/>
            <person name="Zhang S."/>
            <person name="Goodwin S.B."/>
            <person name="Grigoriev I.V."/>
            <person name="Collemare J."/>
            <person name="Bradshaw R.E."/>
        </authorList>
    </citation>
    <scope>NUCLEOTIDE SEQUENCE [LARGE SCALE GENOMIC DNA]</scope>
    <source>
        <strain evidence="3">NZE10 / CBS 128990</strain>
    </source>
</reference>
<evidence type="ECO:0000313" key="3">
    <source>
        <dbReference type="Proteomes" id="UP000016933"/>
    </source>
</evidence>
<dbReference type="PANTHER" id="PTHR24148">
    <property type="entry name" value="ANKYRIN REPEAT DOMAIN-CONTAINING PROTEIN 39 HOMOLOG-RELATED"/>
    <property type="match status" value="1"/>
</dbReference>
<organism evidence="2 3">
    <name type="scientific">Dothistroma septosporum (strain NZE10 / CBS 128990)</name>
    <name type="common">Red band needle blight fungus</name>
    <name type="synonym">Mycosphaerella pini</name>
    <dbReference type="NCBI Taxonomy" id="675120"/>
    <lineage>
        <taxon>Eukaryota</taxon>
        <taxon>Fungi</taxon>
        <taxon>Dikarya</taxon>
        <taxon>Ascomycota</taxon>
        <taxon>Pezizomycotina</taxon>
        <taxon>Dothideomycetes</taxon>
        <taxon>Dothideomycetidae</taxon>
        <taxon>Mycosphaerellales</taxon>
        <taxon>Mycosphaerellaceae</taxon>
        <taxon>Dothistroma</taxon>
    </lineage>
</organism>
<keyword evidence="3" id="KW-1185">Reference proteome</keyword>
<accession>M2XI10</accession>
<dbReference type="HOGENOM" id="CLU_555649_0_0_1"/>
<dbReference type="EMBL" id="KB446545">
    <property type="protein sequence ID" value="EME39107.1"/>
    <property type="molecule type" value="Genomic_DNA"/>
</dbReference>
<dbReference type="Proteomes" id="UP000016933">
    <property type="component" value="Unassembled WGS sequence"/>
</dbReference>
<dbReference type="InterPro" id="IPR010730">
    <property type="entry name" value="HET"/>
</dbReference>
<dbReference type="Pfam" id="PF06985">
    <property type="entry name" value="HET"/>
    <property type="match status" value="1"/>
</dbReference>
<dbReference type="OMA" id="VHSARND"/>
<evidence type="ECO:0000259" key="1">
    <source>
        <dbReference type="Pfam" id="PF06985"/>
    </source>
</evidence>
<name>M2XI10_DOTSN</name>
<evidence type="ECO:0000313" key="2">
    <source>
        <dbReference type="EMBL" id="EME39107.1"/>
    </source>
</evidence>
<feature type="domain" description="Heterokaryon incompatibility" evidence="1">
    <location>
        <begin position="47"/>
        <end position="202"/>
    </location>
</feature>
<dbReference type="AlphaFoldDB" id="M2XI10"/>
<reference evidence="2 3" key="2">
    <citation type="journal article" date="2012" name="PLoS Pathog.">
        <title>Diverse lifestyles and strategies of plant pathogenesis encoded in the genomes of eighteen Dothideomycetes fungi.</title>
        <authorList>
            <person name="Ohm R.A."/>
            <person name="Feau N."/>
            <person name="Henrissat B."/>
            <person name="Schoch C.L."/>
            <person name="Horwitz B.A."/>
            <person name="Barry K.W."/>
            <person name="Condon B.J."/>
            <person name="Copeland A.C."/>
            <person name="Dhillon B."/>
            <person name="Glaser F."/>
            <person name="Hesse C.N."/>
            <person name="Kosti I."/>
            <person name="LaButti K."/>
            <person name="Lindquist E.A."/>
            <person name="Lucas S."/>
            <person name="Salamov A.A."/>
            <person name="Bradshaw R.E."/>
            <person name="Ciuffetti L."/>
            <person name="Hamelin R.C."/>
            <person name="Kema G.H.J."/>
            <person name="Lawrence C."/>
            <person name="Scott J.A."/>
            <person name="Spatafora J.W."/>
            <person name="Turgeon B.G."/>
            <person name="de Wit P.J.G.M."/>
            <person name="Zhong S."/>
            <person name="Goodwin S.B."/>
            <person name="Grigoriev I.V."/>
        </authorList>
    </citation>
    <scope>NUCLEOTIDE SEQUENCE [LARGE SCALE GENOMIC DNA]</scope>
    <source>
        <strain evidence="3">NZE10 / CBS 128990</strain>
    </source>
</reference>
<gene>
    <name evidence="2" type="ORF">DOTSEDRAFT_159259</name>
</gene>
<sequence>MSLPTAQALYDSLTGEQKFRLVRLSSKTADVPSFELRTVLLDDDVAYTALSYVWGPPKPTFNVELDGHAMTVQRNLYMFLVEVAKSQTRDWFFVDAICINQDDLDERAAQVGLMGAVYKHAQEVRIWTPRFSEWWEPRKWKVWKSRYTKHDHNEDYLDRKLREYEELSVPEEIRVARKWWIDKFRTYVVYDVYWSRLWIVQEILLAKKLTFQMRSLSFEWEEVMEEFLALVGSDHDAETSRFLATPGVQTLNKKMQDTDDQRPDHNSILFRVIIAWVHSARNDLRNGNLLPLKTALRVFGTQGCSVPHDKIFGFSSIAHTRIHISYKISVMELLANILGDCLLSMGFDRSPSSAKLDRTTCLEMAFLSETIGVALKIDWFDPVVFLIARCVARFFVPDDEESMCFWITYGHADRNRRSSAPMKQMLQGKTLNEARREEVLEVLGRAERAGTLVTAPEKDGEARDFAGWTEVAERVCEDLMERYRREEAEGRPKLMEVPRFRPL</sequence>
<dbReference type="eggNOG" id="ENOG502RM9W">
    <property type="taxonomic scope" value="Eukaryota"/>
</dbReference>
<protein>
    <recommendedName>
        <fullName evidence="1">Heterokaryon incompatibility domain-containing protein</fullName>
    </recommendedName>
</protein>
<dbReference type="STRING" id="675120.M2XI10"/>